<evidence type="ECO:0000256" key="1">
    <source>
        <dbReference type="ARBA" id="ARBA00006432"/>
    </source>
</evidence>
<proteinExistence type="inferred from homology"/>
<dbReference type="NCBIfam" id="NF005702">
    <property type="entry name" value="PRK07514.1"/>
    <property type="match status" value="1"/>
</dbReference>
<organism evidence="5 7">
    <name type="scientific">Bordetella bronchialis</name>
    <dbReference type="NCBI Taxonomy" id="463025"/>
    <lineage>
        <taxon>Bacteria</taxon>
        <taxon>Pseudomonadati</taxon>
        <taxon>Pseudomonadota</taxon>
        <taxon>Betaproteobacteria</taxon>
        <taxon>Burkholderiales</taxon>
        <taxon>Alcaligenaceae</taxon>
        <taxon>Bordetella</taxon>
    </lineage>
</organism>
<dbReference type="RefSeq" id="WP_066346942.1">
    <property type="nucleotide sequence ID" value="NZ_CBCSFJ010000005.1"/>
</dbReference>
<accession>A0A193FGB3</accession>
<dbReference type="Proteomes" id="UP000092213">
    <property type="component" value="Chromosome"/>
</dbReference>
<dbReference type="InterPro" id="IPR042099">
    <property type="entry name" value="ANL_N_sf"/>
</dbReference>
<dbReference type="KEGG" id="bbro:BAU06_08350"/>
<dbReference type="Gene3D" id="3.30.300.30">
    <property type="match status" value="1"/>
</dbReference>
<dbReference type="GO" id="GO:0006631">
    <property type="term" value="P:fatty acid metabolic process"/>
    <property type="evidence" value="ECO:0007669"/>
    <property type="project" value="TreeGrafter"/>
</dbReference>
<evidence type="ECO:0000313" key="6">
    <source>
        <dbReference type="Proteomes" id="UP000091897"/>
    </source>
</evidence>
<dbReference type="PANTHER" id="PTHR43201:SF8">
    <property type="entry name" value="ACYL-COA SYNTHETASE FAMILY MEMBER 3"/>
    <property type="match status" value="1"/>
</dbReference>
<dbReference type="PROSITE" id="PS00455">
    <property type="entry name" value="AMP_BINDING"/>
    <property type="match status" value="1"/>
</dbReference>
<evidence type="ECO:0000259" key="2">
    <source>
        <dbReference type="Pfam" id="PF00501"/>
    </source>
</evidence>
<keyword evidence="6" id="KW-1185">Reference proteome</keyword>
<name>A0A193FGB3_9BORD</name>
<reference evidence="6 7" key="1">
    <citation type="submission" date="2016-06" db="EMBL/GenBank/DDBJ databases">
        <title>Complete genome sequences of Bordetella bronchialis and Bordetella flabilis.</title>
        <authorList>
            <person name="LiPuma J.J."/>
            <person name="Spilker T."/>
        </authorList>
    </citation>
    <scope>NUCLEOTIDE SEQUENCE [LARGE SCALE GENOMIC DNA]</scope>
    <source>
        <strain evidence="5 7">AU17976</strain>
        <strain evidence="4 6">AU3182</strain>
    </source>
</reference>
<dbReference type="CDD" id="cd05941">
    <property type="entry name" value="MCS"/>
    <property type="match status" value="1"/>
</dbReference>
<dbReference type="AlphaFoldDB" id="A0A193FGB3"/>
<dbReference type="InterPro" id="IPR045851">
    <property type="entry name" value="AMP-bd_C_sf"/>
</dbReference>
<dbReference type="Pfam" id="PF00501">
    <property type="entry name" value="AMP-binding"/>
    <property type="match status" value="1"/>
</dbReference>
<dbReference type="EMBL" id="CP016171">
    <property type="protein sequence ID" value="ANN71378.1"/>
    <property type="molecule type" value="Genomic_DNA"/>
</dbReference>
<dbReference type="OrthoDB" id="9766486at2"/>
<dbReference type="GO" id="GO:0031956">
    <property type="term" value="F:medium-chain fatty acid-CoA ligase activity"/>
    <property type="evidence" value="ECO:0007669"/>
    <property type="project" value="TreeGrafter"/>
</dbReference>
<dbReference type="STRING" id="463025.BAU08_08575"/>
<dbReference type="Gene3D" id="3.40.50.12780">
    <property type="entry name" value="N-terminal domain of ligase-like"/>
    <property type="match status" value="1"/>
</dbReference>
<dbReference type="EMBL" id="CP016170">
    <property type="protein sequence ID" value="ANN66298.1"/>
    <property type="molecule type" value="Genomic_DNA"/>
</dbReference>
<evidence type="ECO:0000259" key="3">
    <source>
        <dbReference type="Pfam" id="PF13193"/>
    </source>
</evidence>
<evidence type="ECO:0000313" key="4">
    <source>
        <dbReference type="EMBL" id="ANN66298.1"/>
    </source>
</evidence>
<dbReference type="InterPro" id="IPR025110">
    <property type="entry name" value="AMP-bd_C"/>
</dbReference>
<dbReference type="InterPro" id="IPR000873">
    <property type="entry name" value="AMP-dep_synth/lig_dom"/>
</dbReference>
<comment type="similarity">
    <text evidence="1">Belongs to the ATP-dependent AMP-binding enzyme family.</text>
</comment>
<dbReference type="PANTHER" id="PTHR43201">
    <property type="entry name" value="ACYL-COA SYNTHETASE"/>
    <property type="match status" value="1"/>
</dbReference>
<dbReference type="Proteomes" id="UP000091897">
    <property type="component" value="Chromosome"/>
</dbReference>
<dbReference type="Pfam" id="PF13193">
    <property type="entry name" value="AMP-binding_C"/>
    <property type="match status" value="1"/>
</dbReference>
<protein>
    <submittedName>
        <fullName evidence="5">Malonyl-CoA synthase</fullName>
    </submittedName>
</protein>
<gene>
    <name evidence="4" type="ORF">BAU06_08350</name>
    <name evidence="5" type="ORF">BAU08_08575</name>
</gene>
<evidence type="ECO:0000313" key="7">
    <source>
        <dbReference type="Proteomes" id="UP000092213"/>
    </source>
</evidence>
<sequence>MSNANLYAVLETGFPRDRSQVAIETPTLRYTWDDIDRASACLANLLTSLDLPKDARVAVQVEKSPEALLLYLATLRAGLVYLPLNTAYRESEIEYFLGNAEPSVVVCSSANLPWIQKLADRSGVAHVYTLDDDRTGTLLDAAGKLSQRFKTVARAEDDLAAILYTSGTTGRSKGAMLSHGNLASNARVLHTYWGWRADDVLLHMLPIFHVHGLFVASHGALLAGARMIWLPKLDVDQALRYLPQSTVMMGVPTYYVRLLADPRFGREACARMRLFISGSAPLLTETFVTFQGRTGHTILERYGMSETVMLTSNPYDAVEGARIGGTVGKALPGVEVRVVDDAGRKLPPGEIGNIQVRGPNVFSGYWRMPEKTREEFTEDGWFKTGDVGRWGGEINGSPVPVDYLSIVGRSKDLIISGGYNVYPKEIESVIDDMQGVEESAVIGVPHPDFGEAVVAVVVPRKGARLDPAAIQGELKNRIANFKVPKRVHVTDQLPRNTMGKVQKNVLRDTYGQL</sequence>
<dbReference type="InterPro" id="IPR020845">
    <property type="entry name" value="AMP-binding_CS"/>
</dbReference>
<feature type="domain" description="AMP-binding enzyme C-terminal" evidence="3">
    <location>
        <begin position="425"/>
        <end position="500"/>
    </location>
</feature>
<evidence type="ECO:0000313" key="5">
    <source>
        <dbReference type="EMBL" id="ANN71378.1"/>
    </source>
</evidence>
<feature type="domain" description="AMP-dependent synthetase/ligase" evidence="2">
    <location>
        <begin position="21"/>
        <end position="366"/>
    </location>
</feature>
<dbReference type="SUPFAM" id="SSF56801">
    <property type="entry name" value="Acetyl-CoA synthetase-like"/>
    <property type="match status" value="1"/>
</dbReference>